<evidence type="ECO:0000259" key="7">
    <source>
        <dbReference type="PROSITE" id="PS50824"/>
    </source>
</evidence>
<name>A0A3B3CM56_ORYME</name>
<dbReference type="PANTHER" id="PTHR46985">
    <property type="entry name" value="NACHT, LRR AND PYD DOMAINS-CONTAINING PROTEIN 1"/>
    <property type="match status" value="1"/>
</dbReference>
<dbReference type="STRING" id="30732.ENSOMEP00000018937"/>
<evidence type="ECO:0000256" key="5">
    <source>
        <dbReference type="ARBA" id="ARBA00023198"/>
    </source>
</evidence>
<evidence type="ECO:0000313" key="8">
    <source>
        <dbReference type="Ensembl" id="ENSOMEP00000018937.1"/>
    </source>
</evidence>
<keyword evidence="3" id="KW-0399">Innate immunity</keyword>
<dbReference type="GeneTree" id="ENSGT00940000164898"/>
<dbReference type="GO" id="GO:0005829">
    <property type="term" value="C:cytosol"/>
    <property type="evidence" value="ECO:0007669"/>
    <property type="project" value="UniProtKB-SubCell"/>
</dbReference>
<dbReference type="InterPro" id="IPR011029">
    <property type="entry name" value="DEATH-like_dom_sf"/>
</dbReference>
<evidence type="ECO:0000313" key="9">
    <source>
        <dbReference type="Proteomes" id="UP000261560"/>
    </source>
</evidence>
<dbReference type="Gene3D" id="1.10.533.10">
    <property type="entry name" value="Death Domain, Fas"/>
    <property type="match status" value="2"/>
</dbReference>
<evidence type="ECO:0000256" key="3">
    <source>
        <dbReference type="ARBA" id="ARBA00022588"/>
    </source>
</evidence>
<dbReference type="PANTHER" id="PTHR46985:SF2">
    <property type="entry name" value="APOPTOSIS-ASSOCIATED SPECK-LIKE PROTEIN CONTAINING A CARD"/>
    <property type="match status" value="1"/>
</dbReference>
<dbReference type="GO" id="GO:0045087">
    <property type="term" value="P:innate immune response"/>
    <property type="evidence" value="ECO:0007669"/>
    <property type="project" value="UniProtKB-KW"/>
</dbReference>
<evidence type="ECO:0000256" key="1">
    <source>
        <dbReference type="ARBA" id="ARBA00004514"/>
    </source>
</evidence>
<keyword evidence="4" id="KW-0391">Immunity</keyword>
<organism evidence="8 9">
    <name type="scientific">Oryzias melastigma</name>
    <name type="common">Marine medaka</name>
    <dbReference type="NCBI Taxonomy" id="30732"/>
    <lineage>
        <taxon>Eukaryota</taxon>
        <taxon>Metazoa</taxon>
        <taxon>Chordata</taxon>
        <taxon>Craniata</taxon>
        <taxon>Vertebrata</taxon>
        <taxon>Euteleostomi</taxon>
        <taxon>Actinopterygii</taxon>
        <taxon>Neopterygii</taxon>
        <taxon>Teleostei</taxon>
        <taxon>Neoteleostei</taxon>
        <taxon>Acanthomorphata</taxon>
        <taxon>Ovalentaria</taxon>
        <taxon>Atherinomorphae</taxon>
        <taxon>Beloniformes</taxon>
        <taxon>Adrianichthyidae</taxon>
        <taxon>Oryziinae</taxon>
        <taxon>Oryzias</taxon>
    </lineage>
</organism>
<dbReference type="SUPFAM" id="SSF47986">
    <property type="entry name" value="DEATH domain"/>
    <property type="match status" value="2"/>
</dbReference>
<dbReference type="InterPro" id="IPR001315">
    <property type="entry name" value="CARD"/>
</dbReference>
<dbReference type="PROSITE" id="PS50824">
    <property type="entry name" value="DAPIN"/>
    <property type="match status" value="1"/>
</dbReference>
<keyword evidence="2" id="KW-0963">Cytoplasm</keyword>
<dbReference type="PaxDb" id="30732-ENSOMEP00000018937"/>
<keyword evidence="5" id="KW-0395">Inflammatory response</keyword>
<dbReference type="OMA" id="CRGANDS"/>
<comment type="subcellular location">
    <subcellularLocation>
        <location evidence="1">Cytoplasm</location>
        <location evidence="1">Cytosol</location>
    </subcellularLocation>
</comment>
<sequence length="196" mass="22249">MAVISSGTAPKTAPCLKKLSKEEFKEFVCELLDREEHPKVYKKQVEGKDYIDVAEVMVSVFSEVYVLQVAVEVLKEANFNNYAIDLGKSFSLFINSISFMDRRCSCLCKMSKEFVEKNKKKLMAKTTEANALLDVLHHNKVLDDHSYCKMKALSSDKKKMKKLLTGAYLASETACDTFCDFLFSTQPHLVANLLNY</sequence>
<dbReference type="Pfam" id="PF02758">
    <property type="entry name" value="PYRIN"/>
    <property type="match status" value="1"/>
</dbReference>
<reference evidence="8" key="1">
    <citation type="submission" date="2025-08" db="UniProtKB">
        <authorList>
            <consortium name="Ensembl"/>
        </authorList>
    </citation>
    <scope>IDENTIFICATION</scope>
</reference>
<evidence type="ECO:0008006" key="10">
    <source>
        <dbReference type="Google" id="ProtNLM"/>
    </source>
</evidence>
<dbReference type="GO" id="GO:0042981">
    <property type="term" value="P:regulation of apoptotic process"/>
    <property type="evidence" value="ECO:0007669"/>
    <property type="project" value="InterPro"/>
</dbReference>
<keyword evidence="9" id="KW-1185">Reference proteome</keyword>
<protein>
    <recommendedName>
        <fullName evidence="10">Pyrin domain-containing protein</fullName>
    </recommendedName>
</protein>
<dbReference type="SMART" id="SM01289">
    <property type="entry name" value="PYRIN"/>
    <property type="match status" value="1"/>
</dbReference>
<dbReference type="InterPro" id="IPR051249">
    <property type="entry name" value="NLRP_Inflammasome"/>
</dbReference>
<dbReference type="AlphaFoldDB" id="A0A3B3CM56"/>
<evidence type="ECO:0000256" key="4">
    <source>
        <dbReference type="ARBA" id="ARBA00022859"/>
    </source>
</evidence>
<accession>A0A3B3CM56</accession>
<dbReference type="PROSITE" id="PS50209">
    <property type="entry name" value="CARD"/>
    <property type="match status" value="1"/>
</dbReference>
<feature type="domain" description="Pyrin" evidence="7">
    <location>
        <begin position="1"/>
        <end position="92"/>
    </location>
</feature>
<dbReference type="Ensembl" id="ENSOMET00000028036.1">
    <property type="protein sequence ID" value="ENSOMEP00000018937.1"/>
    <property type="gene ID" value="ENSOMEG00000020710.1"/>
</dbReference>
<dbReference type="Proteomes" id="UP000261560">
    <property type="component" value="Unplaced"/>
</dbReference>
<reference evidence="8" key="2">
    <citation type="submission" date="2025-09" db="UniProtKB">
        <authorList>
            <consortium name="Ensembl"/>
        </authorList>
    </citation>
    <scope>IDENTIFICATION</scope>
</reference>
<dbReference type="Pfam" id="PF00619">
    <property type="entry name" value="CARD"/>
    <property type="match status" value="1"/>
</dbReference>
<dbReference type="InterPro" id="IPR004020">
    <property type="entry name" value="DAPIN"/>
</dbReference>
<evidence type="ECO:0000259" key="6">
    <source>
        <dbReference type="PROSITE" id="PS50209"/>
    </source>
</evidence>
<feature type="domain" description="CARD" evidence="6">
    <location>
        <begin position="107"/>
        <end position="196"/>
    </location>
</feature>
<evidence type="ECO:0000256" key="2">
    <source>
        <dbReference type="ARBA" id="ARBA00022490"/>
    </source>
</evidence>
<dbReference type="GO" id="GO:0006954">
    <property type="term" value="P:inflammatory response"/>
    <property type="evidence" value="ECO:0007669"/>
    <property type="project" value="UniProtKB-KW"/>
</dbReference>
<proteinExistence type="predicted"/>